<dbReference type="OrthoDB" id="6191081at2"/>
<feature type="coiled-coil region" evidence="4">
    <location>
        <begin position="372"/>
        <end position="427"/>
    </location>
</feature>
<dbReference type="InterPro" id="IPR000160">
    <property type="entry name" value="GGDEF_dom"/>
</dbReference>
<accession>A0A1S2CKI1</accession>
<keyword evidence="5" id="KW-0812">Transmembrane</keyword>
<gene>
    <name evidence="8" type="ORF">BJD16_07245</name>
</gene>
<dbReference type="NCBIfam" id="TIGR00254">
    <property type="entry name" value="GGDEF"/>
    <property type="match status" value="1"/>
</dbReference>
<dbReference type="STRING" id="646.BJD16_07245"/>
<dbReference type="PANTHER" id="PTHR45138:SF9">
    <property type="entry name" value="DIGUANYLATE CYCLASE DGCM-RELATED"/>
    <property type="match status" value="1"/>
</dbReference>
<dbReference type="SMART" id="SM00267">
    <property type="entry name" value="GGDEF"/>
    <property type="match status" value="1"/>
</dbReference>
<protein>
    <recommendedName>
        <fullName evidence="2">diguanylate cyclase</fullName>
        <ecNumber evidence="2">2.7.7.65</ecNumber>
    </recommendedName>
</protein>
<evidence type="ECO:0000256" key="1">
    <source>
        <dbReference type="ARBA" id="ARBA00001946"/>
    </source>
</evidence>
<feature type="chain" id="PRO_5010379871" description="diguanylate cyclase" evidence="6">
    <location>
        <begin position="22"/>
        <end position="623"/>
    </location>
</feature>
<evidence type="ECO:0000256" key="2">
    <source>
        <dbReference type="ARBA" id="ARBA00012528"/>
    </source>
</evidence>
<proteinExistence type="predicted"/>
<organism evidence="8 9">
    <name type="scientific">Aeromonas sobria</name>
    <dbReference type="NCBI Taxonomy" id="646"/>
    <lineage>
        <taxon>Bacteria</taxon>
        <taxon>Pseudomonadati</taxon>
        <taxon>Pseudomonadota</taxon>
        <taxon>Gammaproteobacteria</taxon>
        <taxon>Aeromonadales</taxon>
        <taxon>Aeromonadaceae</taxon>
        <taxon>Aeromonas</taxon>
    </lineage>
</organism>
<dbReference type="GO" id="GO:0052621">
    <property type="term" value="F:diguanylate cyclase activity"/>
    <property type="evidence" value="ECO:0007669"/>
    <property type="project" value="UniProtKB-EC"/>
</dbReference>
<dbReference type="EC" id="2.7.7.65" evidence="2"/>
<dbReference type="RefSeq" id="WP_052443870.1">
    <property type="nucleotide sequence ID" value="NZ_CDBW01000045.1"/>
</dbReference>
<dbReference type="EMBL" id="MKFU01000066">
    <property type="protein sequence ID" value="OHY88578.1"/>
    <property type="molecule type" value="Genomic_DNA"/>
</dbReference>
<dbReference type="InterPro" id="IPR019734">
    <property type="entry name" value="TPR_rpt"/>
</dbReference>
<dbReference type="Gene3D" id="1.25.40.10">
    <property type="entry name" value="Tetratricopeptide repeat domain"/>
    <property type="match status" value="3"/>
</dbReference>
<reference evidence="8 9" key="1">
    <citation type="submission" date="2016-09" db="EMBL/GenBank/DDBJ databases">
        <title>Draft Genome Sequence of Aeromonas sobria Strain 08005, Isolated from Sick Rana catesbeiana.</title>
        <authorList>
            <person name="Yang Q."/>
        </authorList>
    </citation>
    <scope>NUCLEOTIDE SEQUENCE [LARGE SCALE GENOMIC DNA]</scope>
    <source>
        <strain evidence="8 9">08005</strain>
    </source>
</reference>
<dbReference type="GeneID" id="58924389"/>
<dbReference type="PROSITE" id="PS50887">
    <property type="entry name" value="GGDEF"/>
    <property type="match status" value="1"/>
</dbReference>
<keyword evidence="6" id="KW-0732">Signal</keyword>
<dbReference type="SUPFAM" id="SSF48452">
    <property type="entry name" value="TPR-like"/>
    <property type="match status" value="2"/>
</dbReference>
<sequence length="623" mass="70836">MGILHCFICLLLITVPSIGRADTLAPSALLQELQALEEDFSYSENYRQRVAQLVSQKEQHSSAIQSRIAQLQCDSWSANHVSDYLQGIQFAERELGIIKGRKNLYSEAGLRLCRGWFRQRLGDIAKAKDDYDATLSMASQLGDLRLQAKARSYLGTMLASQGDMLEALHNLKQAKALYDGLGLTRMSLRQQTLIANTYRRMGSYVQAEVLFDELLQSYRDSGDEGVLNDLRVYQGILYSKTGRDEKAIALLTLAESYFMAQQLWMEVSEVRLWWANALLALGRVDEAFAKGDWLDLPQPDHEVEPILLAMRNLLRGAVMERKGRYQQAVDYIELAIPTLTSEAHQEMLAKAYRIESSALKSLGRYQTSLQKLERYIETYQQVELELQGHRRLQMLLEQDLDQQKQENERLQVRRKMQQQELAALEAARRWRMMAVVFGGGMLMLVLLYQLQRGRTLRQLTLTDELTGIQNRRQVQLQAEALFLRAKSGHLNHLSVLIVDIDHFKRVNDRLGHLMGDKVLTDVARTISASLRGQDRVGRNGGEEFMVLLPGAPLAAAGEVAERIRLQVANLRVDGVPDTMPIRVSIGCAQYDLRDSELSRLVHRADMAMYRAKEKGRDRVELAS</sequence>
<evidence type="ECO:0000256" key="4">
    <source>
        <dbReference type="SAM" id="Coils"/>
    </source>
</evidence>
<dbReference type="CDD" id="cd22249">
    <property type="entry name" value="UDM1_RNF168_RNF169-like"/>
    <property type="match status" value="1"/>
</dbReference>
<dbReference type="AlphaFoldDB" id="A0A1S2CKI1"/>
<feature type="domain" description="GGDEF" evidence="7">
    <location>
        <begin position="491"/>
        <end position="623"/>
    </location>
</feature>
<evidence type="ECO:0000313" key="9">
    <source>
        <dbReference type="Proteomes" id="UP000179934"/>
    </source>
</evidence>
<dbReference type="CDD" id="cd01949">
    <property type="entry name" value="GGDEF"/>
    <property type="match status" value="1"/>
</dbReference>
<dbReference type="InterPro" id="IPR011990">
    <property type="entry name" value="TPR-like_helical_dom_sf"/>
</dbReference>
<evidence type="ECO:0000259" key="7">
    <source>
        <dbReference type="PROSITE" id="PS50887"/>
    </source>
</evidence>
<feature type="transmembrane region" description="Helical" evidence="5">
    <location>
        <begin position="430"/>
        <end position="448"/>
    </location>
</feature>
<dbReference type="SUPFAM" id="SSF55073">
    <property type="entry name" value="Nucleotide cyclase"/>
    <property type="match status" value="1"/>
</dbReference>
<comment type="cofactor">
    <cofactor evidence="1">
        <name>Mg(2+)</name>
        <dbReference type="ChEBI" id="CHEBI:18420"/>
    </cofactor>
</comment>
<dbReference type="Proteomes" id="UP000179934">
    <property type="component" value="Unassembled WGS sequence"/>
</dbReference>
<comment type="caution">
    <text evidence="8">The sequence shown here is derived from an EMBL/GenBank/DDBJ whole genome shotgun (WGS) entry which is preliminary data.</text>
</comment>
<dbReference type="InterPro" id="IPR029787">
    <property type="entry name" value="Nucleotide_cyclase"/>
</dbReference>
<feature type="signal peptide" evidence="6">
    <location>
        <begin position="1"/>
        <end position="21"/>
    </location>
</feature>
<dbReference type="FunFam" id="3.30.70.270:FF:000001">
    <property type="entry name" value="Diguanylate cyclase domain protein"/>
    <property type="match status" value="1"/>
</dbReference>
<dbReference type="InterPro" id="IPR043128">
    <property type="entry name" value="Rev_trsase/Diguanyl_cyclase"/>
</dbReference>
<evidence type="ECO:0000256" key="3">
    <source>
        <dbReference type="ARBA" id="ARBA00034247"/>
    </source>
</evidence>
<evidence type="ECO:0000256" key="6">
    <source>
        <dbReference type="SAM" id="SignalP"/>
    </source>
</evidence>
<evidence type="ECO:0000313" key="8">
    <source>
        <dbReference type="EMBL" id="OHY88578.1"/>
    </source>
</evidence>
<comment type="catalytic activity">
    <reaction evidence="3">
        <text>2 GTP = 3',3'-c-di-GMP + 2 diphosphate</text>
        <dbReference type="Rhea" id="RHEA:24898"/>
        <dbReference type="ChEBI" id="CHEBI:33019"/>
        <dbReference type="ChEBI" id="CHEBI:37565"/>
        <dbReference type="ChEBI" id="CHEBI:58805"/>
        <dbReference type="EC" id="2.7.7.65"/>
    </reaction>
</comment>
<evidence type="ECO:0000256" key="5">
    <source>
        <dbReference type="SAM" id="Phobius"/>
    </source>
</evidence>
<dbReference type="PANTHER" id="PTHR45138">
    <property type="entry name" value="REGULATORY COMPONENTS OF SENSORY TRANSDUCTION SYSTEM"/>
    <property type="match status" value="1"/>
</dbReference>
<dbReference type="Pfam" id="PF00990">
    <property type="entry name" value="GGDEF"/>
    <property type="match status" value="1"/>
</dbReference>
<keyword evidence="5" id="KW-0472">Membrane</keyword>
<dbReference type="SMART" id="SM00028">
    <property type="entry name" value="TPR"/>
    <property type="match status" value="4"/>
</dbReference>
<dbReference type="InterPro" id="IPR050469">
    <property type="entry name" value="Diguanylate_Cyclase"/>
</dbReference>
<name>A0A1S2CKI1_AERSO</name>
<dbReference type="Gene3D" id="3.30.70.270">
    <property type="match status" value="1"/>
</dbReference>
<keyword evidence="4" id="KW-0175">Coiled coil</keyword>
<keyword evidence="5" id="KW-1133">Transmembrane helix</keyword>